<evidence type="ECO:0000256" key="9">
    <source>
        <dbReference type="ARBA" id="ARBA00093471"/>
    </source>
</evidence>
<dbReference type="AlphaFoldDB" id="A0A9P0B014"/>
<reference evidence="11" key="1">
    <citation type="submission" date="2021-12" db="EMBL/GenBank/DDBJ databases">
        <authorList>
            <person name="King R."/>
        </authorList>
    </citation>
    <scope>NUCLEOTIDE SEQUENCE</scope>
</reference>
<evidence type="ECO:0000256" key="4">
    <source>
        <dbReference type="ARBA" id="ARBA00023004"/>
    </source>
</evidence>
<dbReference type="Proteomes" id="UP001154078">
    <property type="component" value="Chromosome 2"/>
</dbReference>
<dbReference type="FunFam" id="2.60.300.12:FF:000006">
    <property type="entry name" value="Iron-sulfur cluster assembly 2 mitochondrial"/>
    <property type="match status" value="1"/>
</dbReference>
<evidence type="ECO:0000256" key="8">
    <source>
        <dbReference type="ARBA" id="ARBA00077082"/>
    </source>
</evidence>
<dbReference type="InterPro" id="IPR016092">
    <property type="entry name" value="ATAP"/>
</dbReference>
<comment type="subunit">
    <text evidence="9">Heterotetramer; forms a dimer of dimers with IBA57. Interacts with [2Fe-2S]-ISCA2 forming the heterodimer [2Fe- 2S]-ISCA2-IBA57 complex; [2Fe-2S] cluster binding is absolutely required to promote the complex formation.</text>
</comment>
<keyword evidence="4" id="KW-0408">Iron</keyword>
<comment type="function">
    <text evidence="6">Involved in the maturation of mitochondrial 4Fe-4S proteins functioning late in the iron-sulfur cluster assembly pathway. May be involved in the binding of an intermediate of Fe/S cluster assembly.</text>
</comment>
<keyword evidence="3" id="KW-0479">Metal-binding</keyword>
<organism evidence="11 12">
    <name type="scientific">Brassicogethes aeneus</name>
    <name type="common">Rape pollen beetle</name>
    <name type="synonym">Meligethes aeneus</name>
    <dbReference type="NCBI Taxonomy" id="1431903"/>
    <lineage>
        <taxon>Eukaryota</taxon>
        <taxon>Metazoa</taxon>
        <taxon>Ecdysozoa</taxon>
        <taxon>Arthropoda</taxon>
        <taxon>Hexapoda</taxon>
        <taxon>Insecta</taxon>
        <taxon>Pterygota</taxon>
        <taxon>Neoptera</taxon>
        <taxon>Endopterygota</taxon>
        <taxon>Coleoptera</taxon>
        <taxon>Polyphaga</taxon>
        <taxon>Cucujiformia</taxon>
        <taxon>Nitidulidae</taxon>
        <taxon>Meligethinae</taxon>
        <taxon>Brassicogethes</taxon>
    </lineage>
</organism>
<evidence type="ECO:0000256" key="6">
    <source>
        <dbReference type="ARBA" id="ARBA00057540"/>
    </source>
</evidence>
<accession>A0A9P0B014</accession>
<dbReference type="PANTHER" id="PTHR43011">
    <property type="entry name" value="IRON-SULFUR CLUSTER ASSEMBLY 2 HOMOLOG, MITOCHONDRIAL"/>
    <property type="match status" value="1"/>
</dbReference>
<proteinExistence type="inferred from homology"/>
<dbReference type="EMBL" id="OV121133">
    <property type="protein sequence ID" value="CAH0551794.1"/>
    <property type="molecule type" value="Genomic_DNA"/>
</dbReference>
<keyword evidence="12" id="KW-1185">Reference proteome</keyword>
<evidence type="ECO:0000256" key="1">
    <source>
        <dbReference type="ARBA" id="ARBA00004173"/>
    </source>
</evidence>
<name>A0A9P0B014_BRAAE</name>
<evidence type="ECO:0000256" key="2">
    <source>
        <dbReference type="ARBA" id="ARBA00006718"/>
    </source>
</evidence>
<evidence type="ECO:0000313" key="12">
    <source>
        <dbReference type="Proteomes" id="UP001154078"/>
    </source>
</evidence>
<evidence type="ECO:0000259" key="10">
    <source>
        <dbReference type="Pfam" id="PF01521"/>
    </source>
</evidence>
<gene>
    <name evidence="11" type="ORF">MELIAE_LOCUS4324</name>
</gene>
<comment type="similarity">
    <text evidence="2">Belongs to the HesB/IscA family.</text>
</comment>
<evidence type="ECO:0000313" key="11">
    <source>
        <dbReference type="EMBL" id="CAH0551794.1"/>
    </source>
</evidence>
<dbReference type="InterPro" id="IPR000361">
    <property type="entry name" value="ATAP_core_dom"/>
</dbReference>
<keyword evidence="5" id="KW-0496">Mitochondrion</keyword>
<comment type="subcellular location">
    <subcellularLocation>
        <location evidence="1">Mitochondrion</location>
    </subcellularLocation>
</comment>
<dbReference type="GO" id="GO:0051539">
    <property type="term" value="F:4 iron, 4 sulfur cluster binding"/>
    <property type="evidence" value="ECO:0007669"/>
    <property type="project" value="TreeGrafter"/>
</dbReference>
<sequence>MFPKALLARRLIFSASKNFASNLNANVKPLENVKAELHLTNTCVERLKKVAQKEAHFLRITVEGGGCSGFQYKFDLDNNMYKDDKVFEKDGAKVVIDETSLEYVKGSTVDYQEELIRSSFKIVNNPLAEQGCSCGASFAIRLD</sequence>
<dbReference type="NCBIfam" id="TIGR00049">
    <property type="entry name" value="iron-sulfur cluster assembly accessory protein"/>
    <property type="match status" value="1"/>
</dbReference>
<feature type="domain" description="Core" evidence="10">
    <location>
        <begin position="36"/>
        <end position="135"/>
    </location>
</feature>
<evidence type="ECO:0000256" key="5">
    <source>
        <dbReference type="ARBA" id="ARBA00023128"/>
    </source>
</evidence>
<dbReference type="GO" id="GO:0005506">
    <property type="term" value="F:iron ion binding"/>
    <property type="evidence" value="ECO:0007669"/>
    <property type="project" value="TreeGrafter"/>
</dbReference>
<dbReference type="SUPFAM" id="SSF89360">
    <property type="entry name" value="HesB-like domain"/>
    <property type="match status" value="1"/>
</dbReference>
<dbReference type="GO" id="GO:0016226">
    <property type="term" value="P:iron-sulfur cluster assembly"/>
    <property type="evidence" value="ECO:0007669"/>
    <property type="project" value="InterPro"/>
</dbReference>
<dbReference type="InterPro" id="IPR035903">
    <property type="entry name" value="HesB-like_dom_sf"/>
</dbReference>
<evidence type="ECO:0000256" key="3">
    <source>
        <dbReference type="ARBA" id="ARBA00022723"/>
    </source>
</evidence>
<dbReference type="OrthoDB" id="1938621at2759"/>
<dbReference type="Gene3D" id="2.60.300.12">
    <property type="entry name" value="HesB-like domain"/>
    <property type="match status" value="1"/>
</dbReference>
<evidence type="ECO:0000256" key="7">
    <source>
        <dbReference type="ARBA" id="ARBA00073313"/>
    </source>
</evidence>
<dbReference type="GO" id="GO:0051537">
    <property type="term" value="F:2 iron, 2 sulfur cluster binding"/>
    <property type="evidence" value="ECO:0007669"/>
    <property type="project" value="TreeGrafter"/>
</dbReference>
<protein>
    <recommendedName>
        <fullName evidence="7">Iron-sulfur cluster assembly 2 homolog, mitochondrial</fullName>
    </recommendedName>
    <alternativeName>
        <fullName evidence="8">HESB-like domain-containing protein 1</fullName>
    </alternativeName>
</protein>
<dbReference type="PANTHER" id="PTHR43011:SF1">
    <property type="entry name" value="IRON-SULFUR CLUSTER ASSEMBLY 2 HOMOLOG, MITOCHONDRIAL"/>
    <property type="match status" value="1"/>
</dbReference>
<dbReference type="Pfam" id="PF01521">
    <property type="entry name" value="Fe-S_biosyn"/>
    <property type="match status" value="1"/>
</dbReference>
<dbReference type="GO" id="GO:0120510">
    <property type="term" value="C:mitochondrial [4Fe-4S] assembly complex"/>
    <property type="evidence" value="ECO:0007669"/>
    <property type="project" value="UniProtKB-ARBA"/>
</dbReference>